<proteinExistence type="inferred from homology"/>
<organism evidence="4 5">
    <name type="scientific">Bacterioplanoides pacificum</name>
    <dbReference type="NCBI Taxonomy" id="1171596"/>
    <lineage>
        <taxon>Bacteria</taxon>
        <taxon>Pseudomonadati</taxon>
        <taxon>Pseudomonadota</taxon>
        <taxon>Gammaproteobacteria</taxon>
        <taxon>Oceanospirillales</taxon>
        <taxon>Oceanospirillaceae</taxon>
        <taxon>Bacterioplanoides</taxon>
    </lineage>
</organism>
<keyword evidence="2 3" id="KW-0804">Transcription</keyword>
<evidence type="ECO:0000256" key="1">
    <source>
        <dbReference type="ARBA" id="ARBA00023015"/>
    </source>
</evidence>
<comment type="similarity">
    <text evidence="3">Belongs to the Rsd/AlgQ family.</text>
</comment>
<dbReference type="Proteomes" id="UP001595722">
    <property type="component" value="Unassembled WGS sequence"/>
</dbReference>
<gene>
    <name evidence="4" type="primary">rsd</name>
    <name evidence="4" type="ORF">ACFOMG_17720</name>
</gene>
<reference evidence="5" key="1">
    <citation type="journal article" date="2019" name="Int. J. Syst. Evol. Microbiol.">
        <title>The Global Catalogue of Microorganisms (GCM) 10K type strain sequencing project: providing services to taxonomists for standard genome sequencing and annotation.</title>
        <authorList>
            <consortium name="The Broad Institute Genomics Platform"/>
            <consortium name="The Broad Institute Genome Sequencing Center for Infectious Disease"/>
            <person name="Wu L."/>
            <person name="Ma J."/>
        </authorList>
    </citation>
    <scope>NUCLEOTIDE SEQUENCE [LARGE SCALE GENOMIC DNA]</scope>
    <source>
        <strain evidence="5">KCTC 42424</strain>
    </source>
</reference>
<dbReference type="Pfam" id="PF04353">
    <property type="entry name" value="Rsd_AlgQ"/>
    <property type="match status" value="1"/>
</dbReference>
<evidence type="ECO:0000313" key="5">
    <source>
        <dbReference type="Proteomes" id="UP001595722"/>
    </source>
</evidence>
<evidence type="ECO:0000313" key="4">
    <source>
        <dbReference type="EMBL" id="MFC3681945.1"/>
    </source>
</evidence>
<evidence type="ECO:0000256" key="2">
    <source>
        <dbReference type="ARBA" id="ARBA00023163"/>
    </source>
</evidence>
<sequence>MLENCKTAHERWGGVHQLIDNWLAERKKLIVLYCNLSASKPLSAEQSLGENVGCFCQVMMDYCSAGHFEIYEQLINEAREYQDGGVELAEKLVPQLDKLTGDCVDFNDTYDADCSFEQLAKLPADLSQIGEVLEDRFALEDQLIEQLHNAHKDLLAEEA</sequence>
<dbReference type="PIRSF" id="PIRSF016548">
    <property type="entry name" value="Rsd_AlgQ"/>
    <property type="match status" value="1"/>
</dbReference>
<dbReference type="InterPro" id="IPR007448">
    <property type="entry name" value="Sigma70_reg_Rsd_AlgQ"/>
</dbReference>
<dbReference type="Gene3D" id="1.20.120.1370">
    <property type="entry name" value="Regulator of RNA polymerase sigma(70) subunit, domain 4"/>
    <property type="match status" value="1"/>
</dbReference>
<keyword evidence="1 3" id="KW-0805">Transcription regulation</keyword>
<dbReference type="EMBL" id="JBHRYB010000025">
    <property type="protein sequence ID" value="MFC3681945.1"/>
    <property type="molecule type" value="Genomic_DNA"/>
</dbReference>
<dbReference type="NCBIfam" id="NF008723">
    <property type="entry name" value="PRK11718.1"/>
    <property type="match status" value="1"/>
</dbReference>
<keyword evidence="5" id="KW-1185">Reference proteome</keyword>
<dbReference type="InterPro" id="IPR038309">
    <property type="entry name" value="Rsd/AlgQ_sf"/>
</dbReference>
<name>A0ABV7VX34_9GAMM</name>
<accession>A0ABV7VX34</accession>
<comment type="caution">
    <text evidence="4">The sequence shown here is derived from an EMBL/GenBank/DDBJ whole genome shotgun (WGS) entry which is preliminary data.</text>
</comment>
<protein>
    <submittedName>
        <fullName evidence="4">Sigma D regulator</fullName>
    </submittedName>
</protein>
<dbReference type="RefSeq" id="WP_376868677.1">
    <property type="nucleotide sequence ID" value="NZ_JBHRYB010000025.1"/>
</dbReference>
<evidence type="ECO:0000256" key="3">
    <source>
        <dbReference type="RuleBase" id="RU004409"/>
    </source>
</evidence>